<evidence type="ECO:0000313" key="6">
    <source>
        <dbReference type="EMBL" id="EGG02794.1"/>
    </source>
</evidence>
<evidence type="ECO:0000313" key="7">
    <source>
        <dbReference type="Proteomes" id="UP000001072"/>
    </source>
</evidence>
<dbReference type="KEGG" id="mlr:MELLADRAFT_38392"/>
<sequence length="322" mass="34311">MDISDEVQYGLNRQLPMLALESAIITHSLPYPTSLSLPKELDEIARASGTIPAHIAIVKGRVKVGLTDSDLAILADPEQDPKQRWKVGRRELAGAISQGVNGGLTVSATMKIAQMAGIKIFATGGIGGVHRGAQSTMDISSDLTELARTPVAVVCAGAKSILDIGLTLEYLETLGVPVVTVGRSTEFPAFYTAHSGYHASMNCDSVRACADMIRTSELLKVESGIVFGVPIPKEHSKDGDIIQDAIQQAVRESEDLKINQKGKEVTPWLLQRVNQLTAGRSVVANLALIRNNVAVAAQIAKEYQSLKSHSQEKTAGSCSVCS</sequence>
<evidence type="ECO:0000256" key="2">
    <source>
        <dbReference type="ARBA" id="ARBA00022801"/>
    </source>
</evidence>
<dbReference type="SUPFAM" id="SSF110581">
    <property type="entry name" value="Indigoidine synthase A-like"/>
    <property type="match status" value="1"/>
</dbReference>
<dbReference type="Proteomes" id="UP000001072">
    <property type="component" value="Unassembled WGS sequence"/>
</dbReference>
<dbReference type="HAMAP" id="MF_01876">
    <property type="entry name" value="PsiMP_glycosidase"/>
    <property type="match status" value="1"/>
</dbReference>
<dbReference type="EMBL" id="GL883128">
    <property type="protein sequence ID" value="EGG02794.1"/>
    <property type="molecule type" value="Genomic_DNA"/>
</dbReference>
<dbReference type="InterPro" id="IPR007342">
    <property type="entry name" value="PsuG"/>
</dbReference>
<dbReference type="PANTHER" id="PTHR42909:SF1">
    <property type="entry name" value="CARBOHYDRATE KINASE PFKB DOMAIN-CONTAINING PROTEIN"/>
    <property type="match status" value="1"/>
</dbReference>
<dbReference type="InParanoid" id="F4RXV1"/>
<evidence type="ECO:0000256" key="1">
    <source>
        <dbReference type="ARBA" id="ARBA00022723"/>
    </source>
</evidence>
<dbReference type="OrthoDB" id="198885at2759"/>
<dbReference type="AlphaFoldDB" id="F4RXV1"/>
<dbReference type="GO" id="GO:0005737">
    <property type="term" value="C:cytoplasm"/>
    <property type="evidence" value="ECO:0007669"/>
    <property type="project" value="TreeGrafter"/>
</dbReference>
<dbReference type="STRING" id="747676.F4RXV1"/>
<dbReference type="RefSeq" id="XP_007413907.1">
    <property type="nucleotide sequence ID" value="XM_007413845.1"/>
</dbReference>
<dbReference type="PANTHER" id="PTHR42909">
    <property type="entry name" value="ZGC:136858"/>
    <property type="match status" value="1"/>
</dbReference>
<gene>
    <name evidence="6" type="ORF">MELLADRAFT_38392</name>
</gene>
<dbReference type="VEuPathDB" id="FungiDB:MELLADRAFT_38392"/>
<reference evidence="7" key="1">
    <citation type="journal article" date="2011" name="Proc. Natl. Acad. Sci. U.S.A.">
        <title>Obligate biotrophy features unraveled by the genomic analysis of rust fungi.</title>
        <authorList>
            <person name="Duplessis S."/>
            <person name="Cuomo C.A."/>
            <person name="Lin Y.-C."/>
            <person name="Aerts A."/>
            <person name="Tisserant E."/>
            <person name="Veneault-Fourrey C."/>
            <person name="Joly D.L."/>
            <person name="Hacquard S."/>
            <person name="Amselem J."/>
            <person name="Cantarel B.L."/>
            <person name="Chiu R."/>
            <person name="Coutinho P.M."/>
            <person name="Feau N."/>
            <person name="Field M."/>
            <person name="Frey P."/>
            <person name="Gelhaye E."/>
            <person name="Goldberg J."/>
            <person name="Grabherr M.G."/>
            <person name="Kodira C.D."/>
            <person name="Kohler A."/>
            <person name="Kuees U."/>
            <person name="Lindquist E.A."/>
            <person name="Lucas S.M."/>
            <person name="Mago R."/>
            <person name="Mauceli E."/>
            <person name="Morin E."/>
            <person name="Murat C."/>
            <person name="Pangilinan J.L."/>
            <person name="Park R."/>
            <person name="Pearson M."/>
            <person name="Quesneville H."/>
            <person name="Rouhier N."/>
            <person name="Sakthikumar S."/>
            <person name="Salamov A.A."/>
            <person name="Schmutz J."/>
            <person name="Selles B."/>
            <person name="Shapiro H."/>
            <person name="Tanguay P."/>
            <person name="Tuskan G.A."/>
            <person name="Henrissat B."/>
            <person name="Van de Peer Y."/>
            <person name="Rouze P."/>
            <person name="Ellis J.G."/>
            <person name="Dodds P.N."/>
            <person name="Schein J.E."/>
            <person name="Zhong S."/>
            <person name="Hamelin R.C."/>
            <person name="Grigoriev I.V."/>
            <person name="Szabo L.J."/>
            <person name="Martin F."/>
        </authorList>
    </citation>
    <scope>NUCLEOTIDE SEQUENCE [LARGE SCALE GENOMIC DNA]</scope>
    <source>
        <strain evidence="7">98AG31 / pathotype 3-4-7</strain>
    </source>
</reference>
<keyword evidence="2" id="KW-0378">Hydrolase</keyword>
<dbReference type="Pfam" id="PF04227">
    <property type="entry name" value="Indigoidine_A"/>
    <property type="match status" value="1"/>
</dbReference>
<keyword evidence="5" id="KW-0326">Glycosidase</keyword>
<evidence type="ECO:0000256" key="3">
    <source>
        <dbReference type="ARBA" id="ARBA00023211"/>
    </source>
</evidence>
<evidence type="ECO:0000256" key="5">
    <source>
        <dbReference type="ARBA" id="ARBA00023295"/>
    </source>
</evidence>
<keyword evidence="7" id="KW-1185">Reference proteome</keyword>
<dbReference type="eggNOG" id="KOG3009">
    <property type="taxonomic scope" value="Eukaryota"/>
</dbReference>
<keyword evidence="1" id="KW-0479">Metal-binding</keyword>
<proteinExistence type="inferred from homology"/>
<keyword evidence="4" id="KW-0456">Lyase</keyword>
<dbReference type="GO" id="GO:0016798">
    <property type="term" value="F:hydrolase activity, acting on glycosyl bonds"/>
    <property type="evidence" value="ECO:0007669"/>
    <property type="project" value="UniProtKB-KW"/>
</dbReference>
<organism evidence="7">
    <name type="scientific">Melampsora larici-populina (strain 98AG31 / pathotype 3-4-7)</name>
    <name type="common">Poplar leaf rust fungus</name>
    <dbReference type="NCBI Taxonomy" id="747676"/>
    <lineage>
        <taxon>Eukaryota</taxon>
        <taxon>Fungi</taxon>
        <taxon>Dikarya</taxon>
        <taxon>Basidiomycota</taxon>
        <taxon>Pucciniomycotina</taxon>
        <taxon>Pucciniomycetes</taxon>
        <taxon>Pucciniales</taxon>
        <taxon>Melampsoraceae</taxon>
        <taxon>Melampsora</taxon>
    </lineage>
</organism>
<dbReference type="GeneID" id="18927711"/>
<protein>
    <recommendedName>
        <fullName evidence="8">Pseudouridine-5'-phosphate glycosidase</fullName>
    </recommendedName>
</protein>
<dbReference type="GO" id="GO:0004730">
    <property type="term" value="F:pseudouridylate synthase activity"/>
    <property type="evidence" value="ECO:0007669"/>
    <property type="project" value="InterPro"/>
</dbReference>
<dbReference type="InterPro" id="IPR022830">
    <property type="entry name" value="Indigdn_synthA-like"/>
</dbReference>
<name>F4RXV1_MELLP</name>
<dbReference type="GO" id="GO:0046872">
    <property type="term" value="F:metal ion binding"/>
    <property type="evidence" value="ECO:0007669"/>
    <property type="project" value="UniProtKB-KW"/>
</dbReference>
<evidence type="ECO:0000256" key="4">
    <source>
        <dbReference type="ARBA" id="ARBA00023239"/>
    </source>
</evidence>
<keyword evidence="3" id="KW-0464">Manganese</keyword>
<dbReference type="HOGENOM" id="CLU_012201_0_1_1"/>
<evidence type="ECO:0008006" key="8">
    <source>
        <dbReference type="Google" id="ProtNLM"/>
    </source>
</evidence>
<accession>F4RXV1</accession>
<dbReference type="Gene3D" id="3.40.1790.10">
    <property type="entry name" value="Indigoidine synthase domain"/>
    <property type="match status" value="1"/>
</dbReference>